<keyword evidence="1" id="KW-0175">Coiled coil</keyword>
<accession>A0A845R1H7</accession>
<evidence type="ECO:0008006" key="4">
    <source>
        <dbReference type="Google" id="ProtNLM"/>
    </source>
</evidence>
<dbReference type="EMBL" id="QXXA01000026">
    <property type="protein sequence ID" value="NBI08270.1"/>
    <property type="molecule type" value="Genomic_DNA"/>
</dbReference>
<reference evidence="2 3" key="1">
    <citation type="submission" date="2018-08" db="EMBL/GenBank/DDBJ databases">
        <title>Murine metabolic-syndrome-specific gut microbial biobank.</title>
        <authorList>
            <person name="Liu C."/>
        </authorList>
    </citation>
    <scope>NUCLEOTIDE SEQUENCE [LARGE SCALE GENOMIC DNA]</scope>
    <source>
        <strain evidence="2 3">583</strain>
    </source>
</reference>
<dbReference type="OrthoDB" id="1752197at2"/>
<comment type="caution">
    <text evidence="2">The sequence shown here is derived from an EMBL/GenBank/DDBJ whole genome shotgun (WGS) entry which is preliminary data.</text>
</comment>
<protein>
    <recommendedName>
        <fullName evidence="4">Phage head morphogenesis domain-containing protein</fullName>
    </recommendedName>
</protein>
<keyword evidence="3" id="KW-1185">Reference proteome</keyword>
<feature type="coiled-coil region" evidence="1">
    <location>
        <begin position="20"/>
        <end position="47"/>
    </location>
</feature>
<dbReference type="AlphaFoldDB" id="A0A845R1H7"/>
<sequence length="314" mass="36303">MNEYEKITRSIRKKVSKVTLEQQKEILKIYTEAIENMAKKVADEKEDSITKKLLNEFTKDLISEKITILKNISKSTTKSITKAAGYGIKTNEEILKRIFDLTGVNSNVNYEGLFSSTKKKIINDIVSGKLYKDNKTLSDRIWRANNKFEDNIQYMINKGILEGKSSLELARDLETFIKEPARRPWAWSKVYPQLVGTVIDYNAQRLARTSINHSYQNSTIQSCNMNPFVEGIQWHSALQHGRTCEVCRERHGEVFPKDNVPLDHPNGLCTMIPYILKDSEEVAGELRNWLDGEDNSVLNEWYQQYGLYFAFKEI</sequence>
<evidence type="ECO:0000313" key="3">
    <source>
        <dbReference type="Proteomes" id="UP000467132"/>
    </source>
</evidence>
<evidence type="ECO:0000256" key="1">
    <source>
        <dbReference type="SAM" id="Coils"/>
    </source>
</evidence>
<dbReference type="RefSeq" id="WP_160198734.1">
    <property type="nucleotide sequence ID" value="NZ_QXXA01000026.1"/>
</dbReference>
<evidence type="ECO:0000313" key="2">
    <source>
        <dbReference type="EMBL" id="NBI08270.1"/>
    </source>
</evidence>
<dbReference type="Proteomes" id="UP000467132">
    <property type="component" value="Unassembled WGS sequence"/>
</dbReference>
<name>A0A845R1H7_9CLOT</name>
<organism evidence="2 3">
    <name type="scientific">Senegalia massiliensis</name>
    <dbReference type="NCBI Taxonomy" id="1720316"/>
    <lineage>
        <taxon>Bacteria</taxon>
        <taxon>Bacillati</taxon>
        <taxon>Bacillota</taxon>
        <taxon>Clostridia</taxon>
        <taxon>Eubacteriales</taxon>
        <taxon>Clostridiaceae</taxon>
        <taxon>Senegalia</taxon>
    </lineage>
</organism>
<proteinExistence type="predicted"/>
<gene>
    <name evidence="2" type="ORF">D3Z33_15525</name>
</gene>